<feature type="transmembrane region" description="Helical" evidence="7">
    <location>
        <begin position="3096"/>
        <end position="3123"/>
    </location>
</feature>
<feature type="domain" description="EGF-like" evidence="9">
    <location>
        <begin position="731"/>
        <end position="775"/>
    </location>
</feature>
<dbReference type="PANTHER" id="PTHR24039">
    <property type="entry name" value="FIBRILLIN-RELATED"/>
    <property type="match status" value="1"/>
</dbReference>
<protein>
    <submittedName>
        <fullName evidence="10">Uncharacterized protein</fullName>
    </submittedName>
</protein>
<evidence type="ECO:0000256" key="6">
    <source>
        <dbReference type="SAM" id="MobiDB-lite"/>
    </source>
</evidence>
<feature type="region of interest" description="Disordered" evidence="6">
    <location>
        <begin position="2237"/>
        <end position="2317"/>
    </location>
</feature>
<feature type="transmembrane region" description="Helical" evidence="7">
    <location>
        <begin position="2896"/>
        <end position="2917"/>
    </location>
</feature>
<feature type="region of interest" description="Disordered" evidence="6">
    <location>
        <begin position="2172"/>
        <end position="2212"/>
    </location>
</feature>
<feature type="compositionally biased region" description="Basic and acidic residues" evidence="6">
    <location>
        <begin position="2174"/>
        <end position="2184"/>
    </location>
</feature>
<dbReference type="PANTHER" id="PTHR24039:SF48">
    <property type="entry name" value="FIBRILLIN-2 ISOFORM X1-RELATED"/>
    <property type="match status" value="1"/>
</dbReference>
<proteinExistence type="predicted"/>
<keyword evidence="2" id="KW-0732">Signal</keyword>
<keyword evidence="1" id="KW-0245">EGF-like domain</keyword>
<dbReference type="EMBL" id="LGRX02003627">
    <property type="protein sequence ID" value="KAK3281937.1"/>
    <property type="molecule type" value="Genomic_DNA"/>
</dbReference>
<keyword evidence="4" id="KW-0106">Calcium</keyword>
<dbReference type="SMART" id="SM00181">
    <property type="entry name" value="EGF"/>
    <property type="match status" value="8"/>
</dbReference>
<feature type="compositionally biased region" description="Low complexity" evidence="6">
    <location>
        <begin position="2190"/>
        <end position="2203"/>
    </location>
</feature>
<feature type="compositionally biased region" description="Low complexity" evidence="6">
    <location>
        <begin position="253"/>
        <end position="275"/>
    </location>
</feature>
<comment type="caution">
    <text evidence="10">The sequence shown here is derived from an EMBL/GenBank/DDBJ whole genome shotgun (WGS) entry which is preliminary data.</text>
</comment>
<evidence type="ECO:0000313" key="10">
    <source>
        <dbReference type="EMBL" id="KAK3281937.1"/>
    </source>
</evidence>
<feature type="domain" description="EGF-like" evidence="9">
    <location>
        <begin position="679"/>
        <end position="728"/>
    </location>
</feature>
<evidence type="ECO:0000256" key="4">
    <source>
        <dbReference type="ARBA" id="ARBA00022837"/>
    </source>
</evidence>
<keyword evidence="7" id="KW-0472">Membrane</keyword>
<feature type="domain" description="EGF-like" evidence="9">
    <location>
        <begin position="881"/>
        <end position="929"/>
    </location>
</feature>
<feature type="compositionally biased region" description="Low complexity" evidence="6">
    <location>
        <begin position="150"/>
        <end position="245"/>
    </location>
</feature>
<feature type="region of interest" description="Disordered" evidence="6">
    <location>
        <begin position="150"/>
        <end position="313"/>
    </location>
</feature>
<keyword evidence="7" id="KW-0812">Transmembrane</keyword>
<dbReference type="InterPro" id="IPR002859">
    <property type="entry name" value="PKD/REJ-like"/>
</dbReference>
<feature type="domain" description="EGF-like" evidence="9">
    <location>
        <begin position="535"/>
        <end position="581"/>
    </location>
</feature>
<evidence type="ECO:0000259" key="8">
    <source>
        <dbReference type="SMART" id="SM00179"/>
    </source>
</evidence>
<dbReference type="FunFam" id="2.10.25.10:FF:000027">
    <property type="entry name" value="Thrombospondin 3"/>
    <property type="match status" value="1"/>
</dbReference>
<feature type="domain" description="EGF-like calcium-binding" evidence="8">
    <location>
        <begin position="582"/>
        <end position="624"/>
    </location>
</feature>
<keyword evidence="5" id="KW-1015">Disulfide bond</keyword>
<accession>A0AAE0GPS2</accession>
<evidence type="ECO:0000256" key="2">
    <source>
        <dbReference type="ARBA" id="ARBA00022729"/>
    </source>
</evidence>
<evidence type="ECO:0000259" key="9">
    <source>
        <dbReference type="SMART" id="SM00181"/>
    </source>
</evidence>
<feature type="domain" description="EGF-like" evidence="9">
    <location>
        <begin position="822"/>
        <end position="877"/>
    </location>
</feature>
<organism evidence="10 11">
    <name type="scientific">Cymbomonas tetramitiformis</name>
    <dbReference type="NCBI Taxonomy" id="36881"/>
    <lineage>
        <taxon>Eukaryota</taxon>
        <taxon>Viridiplantae</taxon>
        <taxon>Chlorophyta</taxon>
        <taxon>Pyramimonadophyceae</taxon>
        <taxon>Pyramimonadales</taxon>
        <taxon>Pyramimonadaceae</taxon>
        <taxon>Cymbomonas</taxon>
    </lineage>
</organism>
<feature type="region of interest" description="Disordered" evidence="6">
    <location>
        <begin position="76"/>
        <end position="106"/>
    </location>
</feature>
<evidence type="ECO:0000256" key="7">
    <source>
        <dbReference type="SAM" id="Phobius"/>
    </source>
</evidence>
<feature type="region of interest" description="Disordered" evidence="6">
    <location>
        <begin position="515"/>
        <end position="538"/>
    </location>
</feature>
<gene>
    <name evidence="10" type="ORF">CYMTET_10302</name>
</gene>
<dbReference type="GO" id="GO:0005509">
    <property type="term" value="F:calcium ion binding"/>
    <property type="evidence" value="ECO:0007669"/>
    <property type="project" value="InterPro"/>
</dbReference>
<dbReference type="CDD" id="cd00054">
    <property type="entry name" value="EGF_CA"/>
    <property type="match status" value="1"/>
</dbReference>
<dbReference type="Proteomes" id="UP001190700">
    <property type="component" value="Unassembled WGS sequence"/>
</dbReference>
<keyword evidence="3" id="KW-0677">Repeat</keyword>
<feature type="domain" description="EGF-like calcium-binding" evidence="8">
    <location>
        <begin position="776"/>
        <end position="818"/>
    </location>
</feature>
<evidence type="ECO:0000256" key="3">
    <source>
        <dbReference type="ARBA" id="ARBA00022737"/>
    </source>
</evidence>
<sequence>MAASAGVSANDVDITSIASSSVSVTSAVYFSSTATSTASAFSSALSADPSSIFTTFGDTYGLIKANTVTIATSTRTTSLPTSSPITTTISPTTPHRTTSPPSSAPTVTTLLTTLPPTFSTNTFSPTNIPTPTAPTTVPPATAALTTFIPTTSPTITSPTTLSAIPSSPTTDATISATTAPTTVPPTTFTLTTESPASAPTATSPISSSTTVAPTTTSPATNSPLTTTSPTTSIPTIASLTTSSPAGSPIAIVSGTASPITSSPTTVTPSTGSPATLPSSVPTLQLPPSPIPNPPPAPPSSPSPPPPMISVTARDSSANGSMTIFYQGSDESTCLRVTSIEPSLQSMTLSTSASSPTTLSWTFQASDVCTTTDTAFSASSPALPSLPIDAVIAIAYNFDGFTSAALVAWEEDIVATLARYAGISTFAVTVTSVVDVPAEMRQRRLQQSSGATVATRMLFFISDASTGSMSPGEFLQAALDDPSGIFETSENPQLASAVVTSKNLLTDDQASPPIPWGMPGHPSPAAALPNPPPADECAASDPSGTLGPCSASPPVPCTTLPSGAAFCGPCPPGFVGDGRLCEDIDECAADNGGCDHRTACHNTPGGRTCSACPDGYIGSGATVCRQMTSSCELNNGGCWSSGLEQAKCTMDAGSNWQVQCGGCPAGYVGDGYEGCLDEPGCFEGACVTACQDVPAGVPGTGYTCAPCPPGFLGDGEGPLSLVPSAQGCYRNPCFSNNGGCSTQVECTIDMVLFEGAVCGDCPPGFVDVHRDGSVCVDEDGCITDPCFPGVLCTDIPAPGQGRRCGPCPPGYTGDGATCADVDECASEARPPYGGCFRDEGAGVVTACTNTVRSMDSPKGRECGPCPDGYKGSGETECVWSVTCAERNGGCWAGSGDYSEWSATCTDIEGGGTVCGQCPTGFAGSGDSGCVDVDGCATNPCFPGVTCTDVMAPGEGHLCAYVGPVATLPWACPEGFHGDGEQCTECHLSARIAASTITASGAVTRSGWRRGERVQIHGQLDGLSHAQCTNQEGTMFNWDGATSDGAHLQLTATENRADTLKLTLPKVNLVVGLGYTLSLTAYLAGRPTAQHTVSASFFVASQPLQVVIRGGDAVVGRGGDVILSVENSEDPDGEPGLIAYEWWCKCTSAGAGSRACRDSEGQLLPSRMTNETLHLTLQGAEEGGVMNYTFTVTASKGARTSQRSTPITVLSTPPLSMVITPVVGKVNPTEPLALQSEVTSEDPASLHMVWSCTLEPEGQAFPLTPPMLLSPVTQENIVLREHVLTEGHAYRFQLSAHDRLGAASAAITVVMNSPPTGGGVVVRPTEGVALSTVFTIIAPDWRDDDPPLTFQQLYRVVGAGTNSSLQEEADEGWRPLVSDHGPLGQPPQLEAVLPEAGIALHGDLVQVCVSVMDAYGATATAETSVTVRTAAVLDAAPVLGRVDRQIMNGDTDAAMRDILGLSADLNRRSNELAHLQSIERRMLGVSAQGETSAARATLLEGVAALHGSFFPTSGSVASLAEMARGVLAVPYELTNQTQALGLQLVESLIADTAEGKAQMKAGTAITVLEALSSLNEANQSATGTAGETRAAVAAGDVAASTSEGIARSAECQALATQLSAAVLVGAVDGEVARRAGSATMAISAQRCRADLEDSCLYNRPHFTDGVAAMFPASLGPALAGHAPNCSAAGGCALTRTTARSSMQVRVLSMATEAHDSAGTPEKEASTTVAASGTVTASLLDAGGNNSEVEVAGLREGVVIDIAIGPAYRGVTVAEAEARMGSSWRGRLVCEFWDTPNRSYSSAGCAALPNPAPAGADLYWRTSDTTGYSTFDMMWAVGNAVLTDGCEETWGATLPEYAGADAGYRKYGHWHGAPNASAGINAASTDASEEGPASRAPAVWEPGGCALVDPAGNSTTACVWDWTRQRFVGGGCVVAAAQSCLCTHLTDFRAAHVRQEMEPPWLAAASVDQMVSVSLGDLEDAYILFILVFGIIGTAALLGTLSTWQHSAERQSLLEALVTPYGTGALGCRQIYGQLWTWGVFEEEVHFPGAKLLSKYGRRWMIHSERARSVASKKHFITRQLTGISCAREEKRARGGSNQDTSASPWLDRKIASNLQVEGLQNEHAHFVRTPTLQRALGHVESSSRNWGLAHALAQSIQKRWSRWDPTRNKYQASGCKEAEGLAAERPRRSRRTSSYSAAAPLLEAPPLRPSVTQPAPACLRKVPHEAPQLELLPDARVAGQGEEAAPTREPTPSPDREEEHQGTAEEMLAGDSQAPGGKSEVEEEFTRTGPCDGSGGHAGHGSEERDHPVTDLPSHDPPMATRAILTTSAKRLKRAYARMQTVRNMLKVSSVNGKGVVEQEPMVAREAGVVGRKTRLKNAYARMRAVHLMSRVTTSNVEDVVDQERLVVMQVGAVGSKLLQWHRSQTLARSQRGRESRFQVKRVVHARSGEELWEMLRVRLRGVCPFICHLLKMRDLRSTAHLCDFMRFSPTMLALHVPIDALRDAKARTAAHMAIENVVPPSPAESQPAPERAQQQPVERLLGTALVLAFLNMHSIVQVNNQLQVAKRVNWAQPHVHLGIEAYIGLFKAMLSQSRDMLLQSALWNLALLQDAEGGFDLTDALARALHAGANTVALLSISAVPAGCREDVLAVLPQELRQAGEAQGLSEQRVMRLWATMLAVAKMRLLPISLVWNPEAEVAEQQSVSSQASAYIRKVCAERPGICAAAVEAESRAEAVVYGWHRTRMDAMARLRQKVLAEGVGKLQGFYTDKEQWQLWWQSWASKLSELGRSHPWIAIYRTPVNDPFSRTQRITAQCNVLLLSLILTFMLHFTRARQCCSHFQEYLGCHSALEQQPCWGALTCQELYQARDAKALPEHLAAEGFECTAFPSNDRVADRVWVAIIVVGIMFPVNQALQLLFTHGGAPQAPRHIVYVAHHSSSSPTSRVIAWLEGLLVLLEPDPSSLSRTIAPLFLVYSRTSHFTYMGLRGLWLRGRHHLQQLCTLTWLIWQLFAKGEDQQVVLQRNHDAWKAKEQEDARRRQLIQDFAVIQGEMDHPATRLIYLGVISGWAMILWLQVTYASEVRSMLGAAEERLVIREWLLTIVVDKLIIHAFLKIALLALSSFLLRQYNDRKMDDVALHAWYERYAMKYLHISFSMKFASHYETDDSL</sequence>
<dbReference type="InterPro" id="IPR000742">
    <property type="entry name" value="EGF"/>
</dbReference>
<feature type="compositionally biased region" description="Pro residues" evidence="6">
    <location>
        <begin position="284"/>
        <end position="307"/>
    </location>
</feature>
<dbReference type="InterPro" id="IPR001881">
    <property type="entry name" value="EGF-like_Ca-bd_dom"/>
</dbReference>
<evidence type="ECO:0000256" key="1">
    <source>
        <dbReference type="ARBA" id="ARBA00022536"/>
    </source>
</evidence>
<evidence type="ECO:0000256" key="5">
    <source>
        <dbReference type="ARBA" id="ARBA00023157"/>
    </source>
</evidence>
<feature type="domain" description="EGF-like" evidence="9">
    <location>
        <begin position="585"/>
        <end position="624"/>
    </location>
</feature>
<dbReference type="Gene3D" id="2.10.25.10">
    <property type="entry name" value="Laminin"/>
    <property type="match status" value="4"/>
</dbReference>
<feature type="transmembrane region" description="Helical" evidence="7">
    <location>
        <begin position="3057"/>
        <end position="3076"/>
    </location>
</feature>
<evidence type="ECO:0000313" key="11">
    <source>
        <dbReference type="Proteomes" id="UP001190700"/>
    </source>
</evidence>
<keyword evidence="11" id="KW-1185">Reference proteome</keyword>
<feature type="domain" description="EGF-like" evidence="9">
    <location>
        <begin position="629"/>
        <end position="675"/>
    </location>
</feature>
<dbReference type="Pfam" id="PF02010">
    <property type="entry name" value="REJ"/>
    <property type="match status" value="1"/>
</dbReference>
<dbReference type="SMART" id="SM00179">
    <property type="entry name" value="EGF_CA"/>
    <property type="match status" value="2"/>
</dbReference>
<reference evidence="10 11" key="1">
    <citation type="journal article" date="2015" name="Genome Biol. Evol.">
        <title>Comparative Genomics of a Bacterivorous Green Alga Reveals Evolutionary Causalities and Consequences of Phago-Mixotrophic Mode of Nutrition.</title>
        <authorList>
            <person name="Burns J.A."/>
            <person name="Paasch A."/>
            <person name="Narechania A."/>
            <person name="Kim E."/>
        </authorList>
    </citation>
    <scope>NUCLEOTIDE SEQUENCE [LARGE SCALE GENOMIC DNA]</scope>
    <source>
        <strain evidence="10 11">PLY_AMNH</strain>
    </source>
</reference>
<feature type="compositionally biased region" description="Basic and acidic residues" evidence="6">
    <location>
        <begin position="2252"/>
        <end position="2261"/>
    </location>
</feature>
<name>A0AAE0GPS2_9CHLO</name>
<feature type="domain" description="EGF-like" evidence="9">
    <location>
        <begin position="779"/>
        <end position="818"/>
    </location>
</feature>
<keyword evidence="7" id="KW-1133">Transmembrane helix</keyword>
<feature type="compositionally biased region" description="Basic and acidic residues" evidence="6">
    <location>
        <begin position="2298"/>
        <end position="2307"/>
    </location>
</feature>